<organism evidence="1">
    <name type="scientific">hydrothermal vent metagenome</name>
    <dbReference type="NCBI Taxonomy" id="652676"/>
    <lineage>
        <taxon>unclassified sequences</taxon>
        <taxon>metagenomes</taxon>
        <taxon>ecological metagenomes</taxon>
    </lineage>
</organism>
<gene>
    <name evidence="1" type="ORF">MGWOODY_Clf1167</name>
</gene>
<sequence>MGAALGTIMATIITAHITNISEKSTLLQERTFPTVIPMDISMSELL</sequence>
<name>A0A160V9S1_9ZZZZ</name>
<reference evidence="1" key="1">
    <citation type="submission" date="2015-10" db="EMBL/GenBank/DDBJ databases">
        <authorList>
            <person name="Gilbert D.G."/>
        </authorList>
    </citation>
    <scope>NUCLEOTIDE SEQUENCE</scope>
</reference>
<dbReference type="AlphaFoldDB" id="A0A160V9S1"/>
<evidence type="ECO:0000313" key="1">
    <source>
        <dbReference type="EMBL" id="CUV02844.1"/>
    </source>
</evidence>
<dbReference type="EMBL" id="FAXA01000322">
    <property type="protein sequence ID" value="CUV02844.1"/>
    <property type="molecule type" value="Genomic_DNA"/>
</dbReference>
<accession>A0A160V9S1</accession>
<protein>
    <submittedName>
        <fullName evidence="1">Uncharacterized protein</fullName>
    </submittedName>
</protein>
<proteinExistence type="predicted"/>